<proteinExistence type="predicted"/>
<dbReference type="GO" id="GO:0006310">
    <property type="term" value="P:DNA recombination"/>
    <property type="evidence" value="ECO:0007669"/>
    <property type="project" value="InterPro"/>
</dbReference>
<evidence type="ECO:0000313" key="2">
    <source>
        <dbReference type="Proteomes" id="UP000823918"/>
    </source>
</evidence>
<dbReference type="InterPro" id="IPR036614">
    <property type="entry name" value="RusA-like_sf"/>
</dbReference>
<reference evidence="1" key="1">
    <citation type="journal article" date="2021" name="PeerJ">
        <title>Extensive microbial diversity within the chicken gut microbiome revealed by metagenomics and culture.</title>
        <authorList>
            <person name="Gilroy R."/>
            <person name="Ravi A."/>
            <person name="Getino M."/>
            <person name="Pursley I."/>
            <person name="Horton D.L."/>
            <person name="Alikhan N.F."/>
            <person name="Baker D."/>
            <person name="Gharbi K."/>
            <person name="Hall N."/>
            <person name="Watson M."/>
            <person name="Adriaenssens E.M."/>
            <person name="Foster-Nyarko E."/>
            <person name="Jarju S."/>
            <person name="Secka A."/>
            <person name="Antonio M."/>
            <person name="Oren A."/>
            <person name="Chaudhuri R.R."/>
            <person name="La Ragione R."/>
            <person name="Hildebrand F."/>
            <person name="Pallen M.J."/>
        </authorList>
    </citation>
    <scope>NUCLEOTIDE SEQUENCE</scope>
    <source>
        <strain evidence="1">5933</strain>
    </source>
</reference>
<evidence type="ECO:0000313" key="1">
    <source>
        <dbReference type="EMBL" id="HJC73195.1"/>
    </source>
</evidence>
<comment type="caution">
    <text evidence="1">The sequence shown here is derived from an EMBL/GenBank/DDBJ whole genome shotgun (WGS) entry which is preliminary data.</text>
</comment>
<dbReference type="GO" id="GO:0000287">
    <property type="term" value="F:magnesium ion binding"/>
    <property type="evidence" value="ECO:0007669"/>
    <property type="project" value="InterPro"/>
</dbReference>
<organism evidence="1 2">
    <name type="scientific">Candidatus Ruthenibacterium merdavium</name>
    <dbReference type="NCBI Taxonomy" id="2838752"/>
    <lineage>
        <taxon>Bacteria</taxon>
        <taxon>Bacillati</taxon>
        <taxon>Bacillota</taxon>
        <taxon>Clostridia</taxon>
        <taxon>Eubacteriales</taxon>
        <taxon>Oscillospiraceae</taxon>
        <taxon>Ruthenibacterium</taxon>
    </lineage>
</organism>
<gene>
    <name evidence="1" type="ORF">H9698_10460</name>
</gene>
<protein>
    <submittedName>
        <fullName evidence="1">RusA family crossover junction endodeoxyribonuclease</fullName>
    </submittedName>
</protein>
<dbReference type="SUPFAM" id="SSF103084">
    <property type="entry name" value="Holliday junction resolvase RusA"/>
    <property type="match status" value="1"/>
</dbReference>
<sequence length="160" mass="17754">METLIFHVPGKPQSKARHRSFARAGKICNYTPAQTEQYENWIKLCYQGAHGTARLVPPIEMSITAYFSVPKSYPKKKAALCRENVLRPTCKPDMDNIAKAVADALNGIAYHDDSGVSELHVSKQYGEREGLVVRLVGNLEEGQDAGKKTADAVQPLKKRE</sequence>
<name>A0A9D2TK24_9FIRM</name>
<dbReference type="Pfam" id="PF05866">
    <property type="entry name" value="RusA"/>
    <property type="match status" value="1"/>
</dbReference>
<dbReference type="Proteomes" id="UP000823918">
    <property type="component" value="Unassembled WGS sequence"/>
</dbReference>
<dbReference type="AlphaFoldDB" id="A0A9D2TK24"/>
<dbReference type="InterPro" id="IPR008822">
    <property type="entry name" value="Endonuclease_RusA-like"/>
</dbReference>
<accession>A0A9D2TK24</accession>
<reference evidence="1" key="2">
    <citation type="submission" date="2021-04" db="EMBL/GenBank/DDBJ databases">
        <authorList>
            <person name="Gilroy R."/>
        </authorList>
    </citation>
    <scope>NUCLEOTIDE SEQUENCE</scope>
    <source>
        <strain evidence="1">5933</strain>
    </source>
</reference>
<dbReference type="Gene3D" id="3.30.1330.70">
    <property type="entry name" value="Holliday junction resolvase RusA"/>
    <property type="match status" value="1"/>
</dbReference>
<dbReference type="GO" id="GO:0006281">
    <property type="term" value="P:DNA repair"/>
    <property type="evidence" value="ECO:0007669"/>
    <property type="project" value="InterPro"/>
</dbReference>
<dbReference type="EMBL" id="DWWA01000053">
    <property type="protein sequence ID" value="HJC73195.1"/>
    <property type="molecule type" value="Genomic_DNA"/>
</dbReference>